<dbReference type="Gene3D" id="1.10.1130.10">
    <property type="entry name" value="Flavocytochrome C3, Chain A"/>
    <property type="match status" value="1"/>
</dbReference>
<evidence type="ECO:0000313" key="1">
    <source>
        <dbReference type="EMBL" id="VAW63478.1"/>
    </source>
</evidence>
<gene>
    <name evidence="1" type="ORF">MNBD_GAMMA09-834</name>
</gene>
<sequence length="228" mass="23399">MKNINRKTGHLFAGGSVLALSLLASTSSIAGSIVGTAHDLSANGYSGGEICVVCHTPHAADISVSTAPLWNHAITTATFTMYSSPSLDATQDAQPTGTSKLCLSCHDGVTAIDSFGGNVGTIFMTNAAKAVGLDGLANDHPISIVYDTTLSQLDPGLHDPAVQTVTIGAGGDKTRTGTVNDMMLSAGKVQCTSCHDVHNNFVGPGTNDQPFLKVTKAGSQICLTCHNK</sequence>
<dbReference type="EMBL" id="UOFI01000041">
    <property type="protein sequence ID" value="VAW63478.1"/>
    <property type="molecule type" value="Genomic_DNA"/>
</dbReference>
<accession>A0A3B0X583</accession>
<name>A0A3B0X583_9ZZZZ</name>
<organism evidence="1">
    <name type="scientific">hydrothermal vent metagenome</name>
    <dbReference type="NCBI Taxonomy" id="652676"/>
    <lineage>
        <taxon>unclassified sequences</taxon>
        <taxon>metagenomes</taxon>
        <taxon>ecological metagenomes</taxon>
    </lineage>
</organism>
<dbReference type="InterPro" id="IPR036280">
    <property type="entry name" value="Multihaem_cyt_sf"/>
</dbReference>
<proteinExistence type="predicted"/>
<dbReference type="AlphaFoldDB" id="A0A3B0X583"/>
<protein>
    <submittedName>
        <fullName evidence="1">Cytochrome c family protein</fullName>
    </submittedName>
</protein>
<reference evidence="1" key="1">
    <citation type="submission" date="2018-06" db="EMBL/GenBank/DDBJ databases">
        <authorList>
            <person name="Zhirakovskaya E."/>
        </authorList>
    </citation>
    <scope>NUCLEOTIDE SEQUENCE</scope>
</reference>
<dbReference type="SUPFAM" id="SSF48695">
    <property type="entry name" value="Multiheme cytochromes"/>
    <property type="match status" value="1"/>
</dbReference>